<gene>
    <name evidence="3" type="ORF">BBOMB_1165</name>
</gene>
<evidence type="ECO:0000313" key="4">
    <source>
        <dbReference type="Proteomes" id="UP000028730"/>
    </source>
</evidence>
<organism evidence="3 4">
    <name type="scientific">Bifidobacterium bombi DSM 19703</name>
    <dbReference type="NCBI Taxonomy" id="1341695"/>
    <lineage>
        <taxon>Bacteria</taxon>
        <taxon>Bacillati</taxon>
        <taxon>Actinomycetota</taxon>
        <taxon>Actinomycetes</taxon>
        <taxon>Bifidobacteriales</taxon>
        <taxon>Bifidobacteriaceae</taxon>
        <taxon>Bifidobacterium</taxon>
    </lineage>
</organism>
<proteinExistence type="predicted"/>
<dbReference type="Pfam" id="PF01863">
    <property type="entry name" value="YgjP-like"/>
    <property type="match status" value="1"/>
</dbReference>
<dbReference type="Proteomes" id="UP000028730">
    <property type="component" value="Unassembled WGS sequence"/>
</dbReference>
<dbReference type="InterPro" id="IPR053136">
    <property type="entry name" value="UTP_pyrophosphatase-like"/>
</dbReference>
<dbReference type="EMBL" id="ATLK01000001">
    <property type="protein sequence ID" value="KFF31767.1"/>
    <property type="molecule type" value="Genomic_DNA"/>
</dbReference>
<accession>A0A086BPA3</accession>
<dbReference type="InterPro" id="IPR002725">
    <property type="entry name" value="YgjP-like_metallopeptidase"/>
</dbReference>
<dbReference type="RefSeq" id="WP_052377510.1">
    <property type="nucleotide sequence ID" value="NZ_ATLK01000001.1"/>
</dbReference>
<name>A0A086BPA3_9BIFI</name>
<sequence>MSRKHDPFLMQVNHLSHNTSMSYHRRSSTRHHAVRIIDESTMQVDGMPVHVTRKTTHNMYLRIKPPLGTVEISAPVQMKDEDITRLVRARMPWITKQQARLWHSMQEMQAGFTAANGAGAAATYAPRANTPETIRNTPAEAGRDDSLVAPTDSNTATTMDLAAGQSAWNDDMKSEAERRIRARLPELLRHWTTIIGRGPTHVTLRLMTSRWGSCTPATGRIRLNLQLGLMKPELLEYVLVHEMTHLWENGHGARFQRRMDAFLPNWRTLRHTLNQQVAWK</sequence>
<dbReference type="PANTHER" id="PTHR30399">
    <property type="entry name" value="UNCHARACTERIZED PROTEIN YGJP"/>
    <property type="match status" value="1"/>
</dbReference>
<comment type="caution">
    <text evidence="3">The sequence shown here is derived from an EMBL/GenBank/DDBJ whole genome shotgun (WGS) entry which is preliminary data.</text>
</comment>
<dbReference type="CDD" id="cd07344">
    <property type="entry name" value="M48_yhfN_like"/>
    <property type="match status" value="1"/>
</dbReference>
<evidence type="ECO:0000256" key="1">
    <source>
        <dbReference type="SAM" id="MobiDB-lite"/>
    </source>
</evidence>
<keyword evidence="3" id="KW-0378">Hydrolase</keyword>
<dbReference type="PANTHER" id="PTHR30399:SF1">
    <property type="entry name" value="UTP PYROPHOSPHATASE"/>
    <property type="match status" value="1"/>
</dbReference>
<reference evidence="3 4" key="1">
    <citation type="journal article" date="2014" name="Appl. Environ. Microbiol.">
        <title>Genomic encyclopedia of type strains of the genus Bifidobacterium.</title>
        <authorList>
            <person name="Milani C."/>
            <person name="Lugli G.A."/>
            <person name="Duranti S."/>
            <person name="Turroni F."/>
            <person name="Bottacini F."/>
            <person name="Mangifesta M."/>
            <person name="Sanchez B."/>
            <person name="Viappiani A."/>
            <person name="Mancabelli L."/>
            <person name="Taminiau B."/>
            <person name="Delcenserie V."/>
            <person name="Barrangou R."/>
            <person name="Margolles A."/>
            <person name="van Sinderen D."/>
            <person name="Ventura M."/>
        </authorList>
    </citation>
    <scope>NUCLEOTIDE SEQUENCE [LARGE SCALE GENOMIC DNA]</scope>
    <source>
        <strain evidence="3 4">DSM 19703</strain>
    </source>
</reference>
<feature type="region of interest" description="Disordered" evidence="1">
    <location>
        <begin position="131"/>
        <end position="153"/>
    </location>
</feature>
<dbReference type="GO" id="GO:0016787">
    <property type="term" value="F:hydrolase activity"/>
    <property type="evidence" value="ECO:0007669"/>
    <property type="project" value="UniProtKB-KW"/>
</dbReference>
<protein>
    <submittedName>
        <fullName evidence="3">Putative metal-dependent hydrolase</fullName>
    </submittedName>
</protein>
<evidence type="ECO:0000259" key="2">
    <source>
        <dbReference type="Pfam" id="PF01863"/>
    </source>
</evidence>
<keyword evidence="4" id="KW-1185">Reference proteome</keyword>
<evidence type="ECO:0000313" key="3">
    <source>
        <dbReference type="EMBL" id="KFF31767.1"/>
    </source>
</evidence>
<dbReference type="AlphaFoldDB" id="A0A086BPA3"/>
<dbReference type="Gene3D" id="3.30.2010.10">
    <property type="entry name" value="Metalloproteases ('zincins'), catalytic domain"/>
    <property type="match status" value="1"/>
</dbReference>
<feature type="domain" description="YgjP-like metallopeptidase" evidence="2">
    <location>
        <begin position="60"/>
        <end position="275"/>
    </location>
</feature>
<dbReference type="eggNOG" id="COG1451">
    <property type="taxonomic scope" value="Bacteria"/>
</dbReference>